<gene>
    <name evidence="1" type="ORF">Patl1_21279</name>
</gene>
<organism evidence="1 2">
    <name type="scientific">Pistacia atlantica</name>
    <dbReference type="NCBI Taxonomy" id="434234"/>
    <lineage>
        <taxon>Eukaryota</taxon>
        <taxon>Viridiplantae</taxon>
        <taxon>Streptophyta</taxon>
        <taxon>Embryophyta</taxon>
        <taxon>Tracheophyta</taxon>
        <taxon>Spermatophyta</taxon>
        <taxon>Magnoliopsida</taxon>
        <taxon>eudicotyledons</taxon>
        <taxon>Gunneridae</taxon>
        <taxon>Pentapetalae</taxon>
        <taxon>rosids</taxon>
        <taxon>malvids</taxon>
        <taxon>Sapindales</taxon>
        <taxon>Anacardiaceae</taxon>
        <taxon>Pistacia</taxon>
    </lineage>
</organism>
<sequence>MLRQLTNIMNCHQLKRTNMRST</sequence>
<comment type="caution">
    <text evidence="1">The sequence shown here is derived from an EMBL/GenBank/DDBJ whole genome shotgun (WGS) entry which is preliminary data.</text>
</comment>
<keyword evidence="2" id="KW-1185">Reference proteome</keyword>
<proteinExistence type="predicted"/>
<accession>A0ACC1BIB9</accession>
<dbReference type="EMBL" id="CM047900">
    <property type="protein sequence ID" value="KAJ0098673.1"/>
    <property type="molecule type" value="Genomic_DNA"/>
</dbReference>
<evidence type="ECO:0000313" key="1">
    <source>
        <dbReference type="EMBL" id="KAJ0098673.1"/>
    </source>
</evidence>
<name>A0ACC1BIB9_9ROSI</name>
<protein>
    <submittedName>
        <fullName evidence="1">Uncharacterized protein</fullName>
    </submittedName>
</protein>
<reference evidence="2" key="1">
    <citation type="journal article" date="2023" name="G3 (Bethesda)">
        <title>Genome assembly and association tests identify interacting loci associated with vigor, precocity, and sex in interspecific pistachio rootstocks.</title>
        <authorList>
            <person name="Palmer W."/>
            <person name="Jacygrad E."/>
            <person name="Sagayaradj S."/>
            <person name="Cavanaugh K."/>
            <person name="Han R."/>
            <person name="Bertier L."/>
            <person name="Beede B."/>
            <person name="Kafkas S."/>
            <person name="Golino D."/>
            <person name="Preece J."/>
            <person name="Michelmore R."/>
        </authorList>
    </citation>
    <scope>NUCLEOTIDE SEQUENCE [LARGE SCALE GENOMIC DNA]</scope>
</reference>
<dbReference type="Proteomes" id="UP001164250">
    <property type="component" value="Chromosome 4"/>
</dbReference>
<evidence type="ECO:0000313" key="2">
    <source>
        <dbReference type="Proteomes" id="UP001164250"/>
    </source>
</evidence>